<dbReference type="EMBL" id="HBUF01584986">
    <property type="protein sequence ID" value="CAG6771498.1"/>
    <property type="molecule type" value="Transcribed_RNA"/>
</dbReference>
<evidence type="ECO:0000313" key="2">
    <source>
        <dbReference type="EMBL" id="CAG6771498.1"/>
    </source>
</evidence>
<organism evidence="2">
    <name type="scientific">Cacopsylla melanoneura</name>
    <dbReference type="NCBI Taxonomy" id="428564"/>
    <lineage>
        <taxon>Eukaryota</taxon>
        <taxon>Metazoa</taxon>
        <taxon>Ecdysozoa</taxon>
        <taxon>Arthropoda</taxon>
        <taxon>Hexapoda</taxon>
        <taxon>Insecta</taxon>
        <taxon>Pterygota</taxon>
        <taxon>Neoptera</taxon>
        <taxon>Paraneoptera</taxon>
        <taxon>Hemiptera</taxon>
        <taxon>Sternorrhyncha</taxon>
        <taxon>Psylloidea</taxon>
        <taxon>Psyllidae</taxon>
        <taxon>Psyllinae</taxon>
        <taxon>Cacopsylla</taxon>
    </lineage>
</organism>
<dbReference type="EMBL" id="HBUF01343031">
    <property type="protein sequence ID" value="CAG6706153.1"/>
    <property type="molecule type" value="Transcribed_RNA"/>
</dbReference>
<evidence type="ECO:0000256" key="1">
    <source>
        <dbReference type="SAM" id="Phobius"/>
    </source>
</evidence>
<dbReference type="EMBL" id="HBUF01160690">
    <property type="protein sequence ID" value="CAG6650063.1"/>
    <property type="molecule type" value="Transcribed_RNA"/>
</dbReference>
<dbReference type="EMBL" id="HBUF01160689">
    <property type="protein sequence ID" value="CAG6650053.1"/>
    <property type="molecule type" value="Transcribed_RNA"/>
</dbReference>
<dbReference type="EMBL" id="HBUF01160688">
    <property type="protein sequence ID" value="CAG6650044.1"/>
    <property type="molecule type" value="Transcribed_RNA"/>
</dbReference>
<sequence length="110" mass="13202">MIMRRYLRGNDWFWVALLLTTVILFKHPFPLQQISQTFPQVLLRPVQVLGFVEAIHLIQPHFPSFLVRVLNRAERIVWLLFYFKFLERFSQLGLDVEFPSGTAWRQDRIS</sequence>
<dbReference type="AlphaFoldDB" id="A0A8D9ARL8"/>
<protein>
    <submittedName>
        <fullName evidence="2">Uncharacterized protein</fullName>
    </submittedName>
</protein>
<dbReference type="EMBL" id="HBUF01343032">
    <property type="protein sequence ID" value="CAG6706163.1"/>
    <property type="molecule type" value="Transcribed_RNA"/>
</dbReference>
<accession>A0A8D9ARL8</accession>
<dbReference type="EMBL" id="HBUF01343029">
    <property type="protein sequence ID" value="CAG6706133.1"/>
    <property type="molecule type" value="Transcribed_RNA"/>
</dbReference>
<keyword evidence="1" id="KW-0472">Membrane</keyword>
<keyword evidence="1" id="KW-1133">Transmembrane helix</keyword>
<proteinExistence type="predicted"/>
<dbReference type="EMBL" id="HBUF01343030">
    <property type="protein sequence ID" value="CAG6706143.1"/>
    <property type="molecule type" value="Transcribed_RNA"/>
</dbReference>
<reference evidence="2" key="1">
    <citation type="submission" date="2021-05" db="EMBL/GenBank/DDBJ databases">
        <authorList>
            <person name="Alioto T."/>
            <person name="Alioto T."/>
            <person name="Gomez Garrido J."/>
        </authorList>
    </citation>
    <scope>NUCLEOTIDE SEQUENCE</scope>
</reference>
<dbReference type="EMBL" id="HBUF01343033">
    <property type="protein sequence ID" value="CAG6706173.1"/>
    <property type="molecule type" value="Transcribed_RNA"/>
</dbReference>
<dbReference type="EMBL" id="HBUF01160691">
    <property type="protein sequence ID" value="CAG6650072.1"/>
    <property type="molecule type" value="Transcribed_RNA"/>
</dbReference>
<name>A0A8D9ARL8_9HEMI</name>
<dbReference type="EMBL" id="HBUF01343034">
    <property type="protein sequence ID" value="CAG6706183.1"/>
    <property type="molecule type" value="Transcribed_RNA"/>
</dbReference>
<keyword evidence="1" id="KW-0812">Transmembrane</keyword>
<feature type="transmembrane region" description="Helical" evidence="1">
    <location>
        <begin position="12"/>
        <end position="29"/>
    </location>
</feature>